<organism evidence="3 4">
    <name type="scientific">Streptomyces achromogenes</name>
    <dbReference type="NCBI Taxonomy" id="67255"/>
    <lineage>
        <taxon>Bacteria</taxon>
        <taxon>Bacillati</taxon>
        <taxon>Actinomycetota</taxon>
        <taxon>Actinomycetes</taxon>
        <taxon>Kitasatosporales</taxon>
        <taxon>Streptomycetaceae</taxon>
        <taxon>Streptomyces</taxon>
    </lineage>
</organism>
<dbReference type="InterPro" id="IPR049366">
    <property type="entry name" value="RGL11_C"/>
</dbReference>
<feature type="domain" description="Rhamnogalacturonan lyase family 11 C-terminal" evidence="2">
    <location>
        <begin position="26"/>
        <end position="94"/>
    </location>
</feature>
<reference evidence="3 4" key="1">
    <citation type="submission" date="2023-07" db="EMBL/GenBank/DDBJ databases">
        <title>Comparative genomics of wheat-associated soil bacteria to identify genetic determinants of phenazine resistance.</title>
        <authorList>
            <person name="Mouncey N."/>
        </authorList>
    </citation>
    <scope>NUCLEOTIDE SEQUENCE [LARGE SCALE GENOMIC DNA]</scope>
    <source>
        <strain evidence="3 4">W4I19-2</strain>
    </source>
</reference>
<feature type="compositionally biased region" description="Polar residues" evidence="1">
    <location>
        <begin position="72"/>
        <end position="92"/>
    </location>
</feature>
<protein>
    <recommendedName>
        <fullName evidence="2">Rhamnogalacturonan lyase family 11 C-terminal domain-containing protein</fullName>
    </recommendedName>
</protein>
<feature type="region of interest" description="Disordered" evidence="1">
    <location>
        <begin position="1"/>
        <end position="98"/>
    </location>
</feature>
<dbReference type="EMBL" id="JAUSYA010000001">
    <property type="protein sequence ID" value="MDQ0681952.1"/>
    <property type="molecule type" value="Genomic_DNA"/>
</dbReference>
<accession>A0ABU0PU70</accession>
<proteinExistence type="predicted"/>
<evidence type="ECO:0000256" key="1">
    <source>
        <dbReference type="SAM" id="MobiDB-lite"/>
    </source>
</evidence>
<name>A0ABU0PU70_STRAH</name>
<comment type="caution">
    <text evidence="3">The sequence shown here is derived from an EMBL/GenBank/DDBJ whole genome shotgun (WGS) entry which is preliminary data.</text>
</comment>
<feature type="compositionally biased region" description="Low complexity" evidence="1">
    <location>
        <begin position="1"/>
        <end position="17"/>
    </location>
</feature>
<gene>
    <name evidence="3" type="ORF">QFZ56_000915</name>
</gene>
<evidence type="ECO:0000259" key="2">
    <source>
        <dbReference type="Pfam" id="PF21348"/>
    </source>
</evidence>
<dbReference type="Proteomes" id="UP001243364">
    <property type="component" value="Unassembled WGS sequence"/>
</dbReference>
<evidence type="ECO:0000313" key="4">
    <source>
        <dbReference type="Proteomes" id="UP001243364"/>
    </source>
</evidence>
<evidence type="ECO:0000313" key="3">
    <source>
        <dbReference type="EMBL" id="MDQ0681952.1"/>
    </source>
</evidence>
<keyword evidence="4" id="KW-1185">Reference proteome</keyword>
<dbReference type="Pfam" id="PF21348">
    <property type="entry name" value="RGL11_C"/>
    <property type="match status" value="1"/>
</dbReference>
<sequence length="98" mass="10312">MIWSTSGLGLPAASGGLRRQPDVDSRSASDTTLRATAGASLGREPSSTNFVSRRHGDTVRELLNGTHIDRYGTSNDTRPLTGSGVHSNSGTKANRPHP</sequence>